<dbReference type="AlphaFoldDB" id="A0A6C2U547"/>
<dbReference type="Pfam" id="PF11104">
    <property type="entry name" value="PilM_2"/>
    <property type="match status" value="1"/>
</dbReference>
<dbReference type="Gene3D" id="3.30.420.40">
    <property type="match status" value="2"/>
</dbReference>
<keyword evidence="2" id="KW-1185">Reference proteome</keyword>
<reference evidence="1 2" key="1">
    <citation type="submission" date="2019-04" db="EMBL/GenBank/DDBJ databases">
        <authorList>
            <person name="Van Vliet M D."/>
        </authorList>
    </citation>
    <scope>NUCLEOTIDE SEQUENCE [LARGE SCALE GENOMIC DNA]</scope>
    <source>
        <strain evidence="1 2">F1</strain>
    </source>
</reference>
<dbReference type="PANTHER" id="PTHR32432">
    <property type="entry name" value="CELL DIVISION PROTEIN FTSA-RELATED"/>
    <property type="match status" value="1"/>
</dbReference>
<protein>
    <recommendedName>
        <fullName evidence="3">SHS2 domain-containing protein</fullName>
    </recommendedName>
</protein>
<gene>
    <name evidence="1" type="ORF">PDESU_03529</name>
</gene>
<dbReference type="InterPro" id="IPR005883">
    <property type="entry name" value="PilM"/>
</dbReference>
<sequence>MIKKASKKDQTRKRFNDLVGVDFSTTGTKVVRLKSHKGGLTLAGLDLLPPIDFGEVASRIELPRNMSTYYGCLSYTGSAAVVRMVNAPLPAGEETLPEPKLRELLNVTDDYRVSARMVKRGKGRQDSSLLAAAIPQDDVRYLLSMFPSGPPAPASLEVSGLAFVSAFLHARGEECKESAVCLFEAGESLSHFVFLNNQSVVLVGKLAFGTRTLRQKLAKDLGVDEELADSILTDRSINISSSLSNVMEPFFKQLSISKDFIERHQGCRISKIYVSGGLSLLSSWSSEVGNLLNMAVEHWSPFENIEIDPDILPHEMEKQATRFAAAVGAAIGGFEE</sequence>
<evidence type="ECO:0008006" key="3">
    <source>
        <dbReference type="Google" id="ProtNLM"/>
    </source>
</evidence>
<dbReference type="InterPro" id="IPR050696">
    <property type="entry name" value="FtsA/MreB"/>
</dbReference>
<organism evidence="1 2">
    <name type="scientific">Pontiella desulfatans</name>
    <dbReference type="NCBI Taxonomy" id="2750659"/>
    <lineage>
        <taxon>Bacteria</taxon>
        <taxon>Pseudomonadati</taxon>
        <taxon>Kiritimatiellota</taxon>
        <taxon>Kiritimatiellia</taxon>
        <taxon>Kiritimatiellales</taxon>
        <taxon>Pontiellaceae</taxon>
        <taxon>Pontiella</taxon>
    </lineage>
</organism>
<accession>A0A6C2U547</accession>
<dbReference type="EMBL" id="CAAHFG010000002">
    <property type="protein sequence ID" value="VGO14949.1"/>
    <property type="molecule type" value="Genomic_DNA"/>
</dbReference>
<dbReference type="PANTHER" id="PTHR32432:SF3">
    <property type="entry name" value="ETHANOLAMINE UTILIZATION PROTEIN EUTJ"/>
    <property type="match status" value="1"/>
</dbReference>
<dbReference type="RefSeq" id="WP_136080567.1">
    <property type="nucleotide sequence ID" value="NZ_CAAHFG010000002.1"/>
</dbReference>
<dbReference type="Proteomes" id="UP000366872">
    <property type="component" value="Unassembled WGS sequence"/>
</dbReference>
<dbReference type="InterPro" id="IPR043129">
    <property type="entry name" value="ATPase_NBD"/>
</dbReference>
<proteinExistence type="predicted"/>
<dbReference type="SUPFAM" id="SSF53067">
    <property type="entry name" value="Actin-like ATPase domain"/>
    <property type="match status" value="1"/>
</dbReference>
<name>A0A6C2U547_PONDE</name>
<evidence type="ECO:0000313" key="1">
    <source>
        <dbReference type="EMBL" id="VGO14949.1"/>
    </source>
</evidence>
<dbReference type="Gene3D" id="3.30.1490.300">
    <property type="match status" value="1"/>
</dbReference>
<evidence type="ECO:0000313" key="2">
    <source>
        <dbReference type="Proteomes" id="UP000366872"/>
    </source>
</evidence>